<dbReference type="Gene3D" id="3.20.20.60">
    <property type="entry name" value="Phosphoenolpyruvate-binding domains"/>
    <property type="match status" value="1"/>
</dbReference>
<dbReference type="Gene3D" id="3.50.30.10">
    <property type="entry name" value="Phosphohistidine domain"/>
    <property type="match status" value="1"/>
</dbReference>
<comment type="pathway">
    <text evidence="3">Carbohydrate biosynthesis; gluconeogenesis.</text>
</comment>
<feature type="non-terminal residue" evidence="18">
    <location>
        <position position="1"/>
    </location>
</feature>
<organism evidence="18 19">
    <name type="scientific">Candidatus Nealsonbacteria bacterium CG23_combo_of_CG06-09_8_20_14_all_39_25</name>
    <dbReference type="NCBI Taxonomy" id="1974723"/>
    <lineage>
        <taxon>Bacteria</taxon>
        <taxon>Candidatus Nealsoniibacteriota</taxon>
    </lineage>
</organism>
<evidence type="ECO:0000256" key="3">
    <source>
        <dbReference type="ARBA" id="ARBA00004742"/>
    </source>
</evidence>
<dbReference type="EMBL" id="PCRN01000039">
    <property type="protein sequence ID" value="PIP22383.1"/>
    <property type="molecule type" value="Genomic_DNA"/>
</dbReference>
<protein>
    <recommendedName>
        <fullName evidence="6">Phosphoenolpyruvate synthase</fullName>
        <ecNumber evidence="5">2.7.9.2</ecNumber>
    </recommendedName>
    <alternativeName>
        <fullName evidence="13">Pyruvate, water dikinase</fullName>
    </alternativeName>
</protein>
<gene>
    <name evidence="18" type="ORF">COX38_00915</name>
</gene>
<evidence type="ECO:0000259" key="15">
    <source>
        <dbReference type="Pfam" id="PF00391"/>
    </source>
</evidence>
<dbReference type="FunFam" id="3.30.470.20:FF:000017">
    <property type="entry name" value="Phosphoenolpyruvate synthase"/>
    <property type="match status" value="1"/>
</dbReference>
<dbReference type="Pfam" id="PF00391">
    <property type="entry name" value="PEP-utilizers"/>
    <property type="match status" value="1"/>
</dbReference>
<dbReference type="Proteomes" id="UP000229054">
    <property type="component" value="Unassembled WGS sequence"/>
</dbReference>
<evidence type="ECO:0000313" key="19">
    <source>
        <dbReference type="Proteomes" id="UP000229054"/>
    </source>
</evidence>
<evidence type="ECO:0000313" key="18">
    <source>
        <dbReference type="EMBL" id="PIP22383.1"/>
    </source>
</evidence>
<dbReference type="InterPro" id="IPR013815">
    <property type="entry name" value="ATP_grasp_subdomain_1"/>
</dbReference>
<evidence type="ECO:0000256" key="8">
    <source>
        <dbReference type="ARBA" id="ARBA00022723"/>
    </source>
</evidence>
<evidence type="ECO:0000256" key="1">
    <source>
        <dbReference type="ARBA" id="ARBA00001946"/>
    </source>
</evidence>
<evidence type="ECO:0000256" key="13">
    <source>
        <dbReference type="ARBA" id="ARBA00033470"/>
    </source>
</evidence>
<name>A0A2G9YUH2_9BACT</name>
<evidence type="ECO:0000256" key="4">
    <source>
        <dbReference type="ARBA" id="ARBA00007837"/>
    </source>
</evidence>
<evidence type="ECO:0000256" key="2">
    <source>
        <dbReference type="ARBA" id="ARBA00002988"/>
    </source>
</evidence>
<dbReference type="PANTHER" id="PTHR43030">
    <property type="entry name" value="PHOSPHOENOLPYRUVATE SYNTHASE"/>
    <property type="match status" value="1"/>
</dbReference>
<feature type="domain" description="PEP-utilising enzyme C-terminal" evidence="17">
    <location>
        <begin position="404"/>
        <end position="710"/>
    </location>
</feature>
<evidence type="ECO:0000256" key="7">
    <source>
        <dbReference type="ARBA" id="ARBA00022679"/>
    </source>
</evidence>
<feature type="domain" description="Pyruvate phosphate dikinase AMP/ATP-binding" evidence="16">
    <location>
        <begin position="3"/>
        <end position="269"/>
    </location>
</feature>
<keyword evidence="8" id="KW-0479">Metal-binding</keyword>
<dbReference type="AlphaFoldDB" id="A0A2G9YUH2"/>
<dbReference type="Pfam" id="PF02896">
    <property type="entry name" value="PEP-utilizers_C"/>
    <property type="match status" value="1"/>
</dbReference>
<dbReference type="UniPathway" id="UPA00138"/>
<dbReference type="InterPro" id="IPR040442">
    <property type="entry name" value="Pyrv_kinase-like_dom_sf"/>
</dbReference>
<accession>A0A2G9YUH2</accession>
<dbReference type="SUPFAM" id="SSF56059">
    <property type="entry name" value="Glutathione synthetase ATP-binding domain-like"/>
    <property type="match status" value="1"/>
</dbReference>
<comment type="function">
    <text evidence="2">Catalyzes the phosphorylation of pyruvate to phosphoenolpyruvate.</text>
</comment>
<evidence type="ECO:0000256" key="14">
    <source>
        <dbReference type="ARBA" id="ARBA00047700"/>
    </source>
</evidence>
<dbReference type="InterPro" id="IPR008279">
    <property type="entry name" value="PEP-util_enz_mobile_dom"/>
</dbReference>
<dbReference type="PANTHER" id="PTHR43030:SF1">
    <property type="entry name" value="PHOSPHOENOLPYRUVATE SYNTHASE"/>
    <property type="match status" value="1"/>
</dbReference>
<dbReference type="InterPro" id="IPR015813">
    <property type="entry name" value="Pyrv/PenolPyrv_kinase-like_dom"/>
</dbReference>
<dbReference type="InterPro" id="IPR036637">
    <property type="entry name" value="Phosphohistidine_dom_sf"/>
</dbReference>
<sequence length="720" mass="80294">KSIKSLQETGSRARKIILGGKLPEDLKEKIAESYRKLEKEYGKNCEVAVRSSGVAEDAPKDSFAGQFETFLNVKGKEKLLEAIKKCLASSFGDRVIAYREEKKISHLNFALSIGVQKMARSDLASSGIIFTLDTESGFKDIVLINSIWGVGEMIVKGKITPDQFYVFKPTLKQGYRPIIVKNLGRKNKKYIFAKNGGLEEADVSPKNQLKFSLSDEDILTLAKWAVLIEEHYGKPQDIEWAKDGKTGKLFIVQSRPETVYAVQNKKTATYQEYQIKTKKSPVITGIAIGNKIGIGKIRLISDVSKISQFQKGEVLLTKMTDPDWVPVMRLASAIITDEGGKACHAAIVARELGVPCIVGVRVATKLFKTGETVTVDCTQGSIGRIYQGEIPFILKKYDLKKIPKLKTKIMVNIGAPDIAFKTSFLPNSGVGLARIEFILADKIRIHPLALYHYDSLKDRKTKSEIDRITSDFKDKKQYFIDKLAEGISQIAAAFYPKSVIVRLSDFKTNEYAALVGGKIFEPEESNPMLGWRGASRYYDEKFRPAFEMECKAIKKAREVFGLKNIWAMIPFCRTVEEGKTVLEEMRKNGLGKTRNGLKVIVMCEIPSNVVLVDQFSEIFDSYSVGSNDLTQLLLGVDRDNAKIAHIFDESNEAVKRTIAEFIKKAHQYGKKVSICGEAPASVPGFVEFLIKCGIDSISVNPDSVIKTILLADKVEKKLKK</sequence>
<keyword evidence="7 18" id="KW-0808">Transferase</keyword>
<reference evidence="18 19" key="1">
    <citation type="submission" date="2017-09" db="EMBL/GenBank/DDBJ databases">
        <title>Depth-based differentiation of microbial function through sediment-hosted aquifers and enrichment of novel symbionts in the deep terrestrial subsurface.</title>
        <authorList>
            <person name="Probst A.J."/>
            <person name="Ladd B."/>
            <person name="Jarett J.K."/>
            <person name="Geller-Mcgrath D.E."/>
            <person name="Sieber C.M."/>
            <person name="Emerson J.B."/>
            <person name="Anantharaman K."/>
            <person name="Thomas B.C."/>
            <person name="Malmstrom R."/>
            <person name="Stieglmeier M."/>
            <person name="Klingl A."/>
            <person name="Woyke T."/>
            <person name="Ryan C.M."/>
            <person name="Banfield J.F."/>
        </authorList>
    </citation>
    <scope>NUCLEOTIDE SEQUENCE [LARGE SCALE GENOMIC DNA]</scope>
    <source>
        <strain evidence="18">CG23_combo_of_CG06-09_8_20_14_all_39_25</strain>
    </source>
</reference>
<dbReference type="Gene3D" id="3.30.1490.20">
    <property type="entry name" value="ATP-grasp fold, A domain"/>
    <property type="match status" value="1"/>
</dbReference>
<dbReference type="NCBIfam" id="NF005057">
    <property type="entry name" value="PRK06464.1"/>
    <property type="match status" value="1"/>
</dbReference>
<dbReference type="SUPFAM" id="SSF52009">
    <property type="entry name" value="Phosphohistidine domain"/>
    <property type="match status" value="1"/>
</dbReference>
<dbReference type="InterPro" id="IPR002192">
    <property type="entry name" value="PPDK_AMP/ATP-bd"/>
</dbReference>
<evidence type="ECO:0000256" key="6">
    <source>
        <dbReference type="ARBA" id="ARBA00021623"/>
    </source>
</evidence>
<evidence type="ECO:0000256" key="9">
    <source>
        <dbReference type="ARBA" id="ARBA00022741"/>
    </source>
</evidence>
<dbReference type="SUPFAM" id="SSF51621">
    <property type="entry name" value="Phosphoenolpyruvate/pyruvate domain"/>
    <property type="match status" value="1"/>
</dbReference>
<dbReference type="Gene3D" id="3.30.470.20">
    <property type="entry name" value="ATP-grasp fold, B domain"/>
    <property type="match status" value="1"/>
</dbReference>
<comment type="cofactor">
    <cofactor evidence="1">
        <name>Mg(2+)</name>
        <dbReference type="ChEBI" id="CHEBI:18420"/>
    </cofactor>
</comment>
<comment type="caution">
    <text evidence="18">The sequence shown here is derived from an EMBL/GenBank/DDBJ whole genome shotgun (WGS) entry which is preliminary data.</text>
</comment>
<dbReference type="NCBIfam" id="TIGR01418">
    <property type="entry name" value="PEP_synth"/>
    <property type="match status" value="1"/>
</dbReference>
<keyword evidence="18" id="KW-0670">Pyruvate</keyword>
<dbReference type="GO" id="GO:0006094">
    <property type="term" value="P:gluconeogenesis"/>
    <property type="evidence" value="ECO:0007669"/>
    <property type="project" value="UniProtKB-UniPathway"/>
</dbReference>
<evidence type="ECO:0000256" key="5">
    <source>
        <dbReference type="ARBA" id="ARBA00011996"/>
    </source>
</evidence>
<evidence type="ECO:0000256" key="11">
    <source>
        <dbReference type="ARBA" id="ARBA00022840"/>
    </source>
</evidence>
<comment type="similarity">
    <text evidence="4">Belongs to the PEP-utilizing enzyme family.</text>
</comment>
<keyword evidence="10" id="KW-0418">Kinase</keyword>
<dbReference type="GO" id="GO:0008986">
    <property type="term" value="F:pyruvate, water dikinase activity"/>
    <property type="evidence" value="ECO:0007669"/>
    <property type="project" value="UniProtKB-EC"/>
</dbReference>
<evidence type="ECO:0000259" key="17">
    <source>
        <dbReference type="Pfam" id="PF02896"/>
    </source>
</evidence>
<proteinExistence type="inferred from homology"/>
<keyword evidence="9" id="KW-0547">Nucleotide-binding</keyword>
<dbReference type="InterPro" id="IPR006319">
    <property type="entry name" value="PEP_synth"/>
</dbReference>
<keyword evidence="12" id="KW-0460">Magnesium</keyword>
<dbReference type="EC" id="2.7.9.2" evidence="5"/>
<keyword evidence="11" id="KW-0067">ATP-binding</keyword>
<dbReference type="InterPro" id="IPR000121">
    <property type="entry name" value="PEP_util_C"/>
</dbReference>
<dbReference type="GO" id="GO:0046872">
    <property type="term" value="F:metal ion binding"/>
    <property type="evidence" value="ECO:0007669"/>
    <property type="project" value="UniProtKB-KW"/>
</dbReference>
<evidence type="ECO:0000256" key="10">
    <source>
        <dbReference type="ARBA" id="ARBA00022777"/>
    </source>
</evidence>
<evidence type="ECO:0000259" key="16">
    <source>
        <dbReference type="Pfam" id="PF01326"/>
    </source>
</evidence>
<feature type="domain" description="PEP-utilising enzyme mobile" evidence="15">
    <location>
        <begin position="309"/>
        <end position="380"/>
    </location>
</feature>
<comment type="catalytic activity">
    <reaction evidence="14">
        <text>pyruvate + ATP + H2O = phosphoenolpyruvate + AMP + phosphate + 2 H(+)</text>
        <dbReference type="Rhea" id="RHEA:11364"/>
        <dbReference type="ChEBI" id="CHEBI:15361"/>
        <dbReference type="ChEBI" id="CHEBI:15377"/>
        <dbReference type="ChEBI" id="CHEBI:15378"/>
        <dbReference type="ChEBI" id="CHEBI:30616"/>
        <dbReference type="ChEBI" id="CHEBI:43474"/>
        <dbReference type="ChEBI" id="CHEBI:58702"/>
        <dbReference type="ChEBI" id="CHEBI:456215"/>
        <dbReference type="EC" id="2.7.9.2"/>
    </reaction>
</comment>
<dbReference type="Pfam" id="PF01326">
    <property type="entry name" value="PPDK_N"/>
    <property type="match status" value="1"/>
</dbReference>
<evidence type="ECO:0000256" key="12">
    <source>
        <dbReference type="ARBA" id="ARBA00022842"/>
    </source>
</evidence>
<dbReference type="GO" id="GO:0005524">
    <property type="term" value="F:ATP binding"/>
    <property type="evidence" value="ECO:0007669"/>
    <property type="project" value="UniProtKB-KW"/>
</dbReference>